<reference evidence="6 7" key="1">
    <citation type="submission" date="2024-10" db="EMBL/GenBank/DDBJ databases">
        <title>The Natural Products Discovery Center: Release of the First 8490 Sequenced Strains for Exploring Actinobacteria Biosynthetic Diversity.</title>
        <authorList>
            <person name="Kalkreuter E."/>
            <person name="Kautsar S.A."/>
            <person name="Yang D."/>
            <person name="Bader C.D."/>
            <person name="Teijaro C.N."/>
            <person name="Fluegel L."/>
            <person name="Davis C.M."/>
            <person name="Simpson J.R."/>
            <person name="Lauterbach L."/>
            <person name="Steele A.D."/>
            <person name="Gui C."/>
            <person name="Meng S."/>
            <person name="Li G."/>
            <person name="Viehrig K."/>
            <person name="Ye F."/>
            <person name="Su P."/>
            <person name="Kiefer A.F."/>
            <person name="Nichols A."/>
            <person name="Cepeda A.J."/>
            <person name="Yan W."/>
            <person name="Fan B."/>
            <person name="Jiang Y."/>
            <person name="Adhikari A."/>
            <person name="Zheng C.-J."/>
            <person name="Schuster L."/>
            <person name="Cowan T.M."/>
            <person name="Smanski M.J."/>
            <person name="Chevrette M.G."/>
            <person name="De Carvalho L.P.S."/>
            <person name="Shen B."/>
        </authorList>
    </citation>
    <scope>NUCLEOTIDE SEQUENCE [LARGE SCALE GENOMIC DNA]</scope>
    <source>
        <strain evidence="6 7">NPDC050545</strain>
    </source>
</reference>
<dbReference type="NCBIfam" id="TIGR01733">
    <property type="entry name" value="AA-adenyl-dom"/>
    <property type="match status" value="4"/>
</dbReference>
<dbReference type="InterPro" id="IPR042099">
    <property type="entry name" value="ANL_N_sf"/>
</dbReference>
<feature type="domain" description="Carrier" evidence="5">
    <location>
        <begin position="3022"/>
        <end position="3097"/>
    </location>
</feature>
<dbReference type="InterPro" id="IPR020806">
    <property type="entry name" value="PKS_PP-bd"/>
</dbReference>
<evidence type="ECO:0000313" key="6">
    <source>
        <dbReference type="EMBL" id="MFI6497350.1"/>
    </source>
</evidence>
<dbReference type="Pfam" id="PF00550">
    <property type="entry name" value="PP-binding"/>
    <property type="match status" value="4"/>
</dbReference>
<dbReference type="Gene3D" id="3.30.300.30">
    <property type="match status" value="4"/>
</dbReference>
<accession>A0ABW7YN51</accession>
<evidence type="ECO:0000256" key="1">
    <source>
        <dbReference type="ARBA" id="ARBA00001957"/>
    </source>
</evidence>
<evidence type="ECO:0000256" key="2">
    <source>
        <dbReference type="ARBA" id="ARBA00022450"/>
    </source>
</evidence>
<evidence type="ECO:0000256" key="4">
    <source>
        <dbReference type="SAM" id="MobiDB-lite"/>
    </source>
</evidence>
<dbReference type="PROSITE" id="PS50075">
    <property type="entry name" value="CARRIER"/>
    <property type="match status" value="4"/>
</dbReference>
<dbReference type="Gene3D" id="3.40.50.980">
    <property type="match status" value="6"/>
</dbReference>
<dbReference type="Gene3D" id="1.10.1200.10">
    <property type="entry name" value="ACP-like"/>
    <property type="match status" value="2"/>
</dbReference>
<dbReference type="Pfam" id="PF00501">
    <property type="entry name" value="AMP-binding"/>
    <property type="match status" value="4"/>
</dbReference>
<dbReference type="InterPro" id="IPR045851">
    <property type="entry name" value="AMP-bd_C_sf"/>
</dbReference>
<dbReference type="Gene3D" id="2.30.38.10">
    <property type="entry name" value="Luciferase, Domain 3"/>
    <property type="match status" value="3"/>
</dbReference>
<dbReference type="PROSITE" id="PS00012">
    <property type="entry name" value="PHOSPHOPANTETHEINE"/>
    <property type="match status" value="4"/>
</dbReference>
<feature type="domain" description="Carrier" evidence="5">
    <location>
        <begin position="4952"/>
        <end position="5026"/>
    </location>
</feature>
<dbReference type="Pfam" id="PF00668">
    <property type="entry name" value="Condensation"/>
    <property type="match status" value="5"/>
</dbReference>
<dbReference type="InterPro" id="IPR029058">
    <property type="entry name" value="AB_hydrolase_fold"/>
</dbReference>
<evidence type="ECO:0000256" key="3">
    <source>
        <dbReference type="ARBA" id="ARBA00022553"/>
    </source>
</evidence>
<dbReference type="InterPro" id="IPR023213">
    <property type="entry name" value="CAT-like_dom_sf"/>
</dbReference>
<feature type="region of interest" description="Disordered" evidence="4">
    <location>
        <begin position="3097"/>
        <end position="3119"/>
    </location>
</feature>
<sequence>MTILPLSRAQSGLWFAQRLDPDNPIFNAAEYVEITGELDPALLVQAIDRVMDETDVLRVRFEAEGESVRQRIAGASPYRAQIVDVSDAADPHEEALRRMHADLAEPADPTGDGLVRQVVFAIGEDRHYWYQRAHHILLDGYAHTQLQRRVAAVCTALAAGREPGPSPFLPLAEALAQEAAYRSSARYEEDRRHWLDRQRHLPAATSLTGRAGEPARSFLREPGRLGAAATARLKDAAAAHRANWAEVVMAAAAAYLHRMTGDRAVVLGVPFMGKPGSAYPRVPGTWVNVLPVDIAADPGTSGAELLRRTRERLAQARDRQEYRFEDMRGDLRAEAGDRAPSRVWLNLKPFDGPLVFAGASGASRYLAAGPVEELTISVYPAAGGAELAFEFDGNPSMFTREELAGHRERFLDFLSRFTPDERPIGRLDTATPDQRHTVLTQWAGTAAPPPARSVADAFAAVVRRDPDAVAVRHDGTTLSYGELDRRSDALAALLRERGAGPEKLVAVCLPRTAGLVVAVLAVLKSGAAYLPLDLRYPLQRAALITRDAAPVLLLRAPGTGPDGGDLGLPELVLADGLPAADGLPSADGLPAGGGAFAPHRAEPASAAYVIYTSGSTGTPKGVVVSNGGVAGLAAWAREILGAERLRHVLLSTALTFDVSALEMFAPLLNGGAVEIVEDPLALLEDDRLTWQGSLLSGVPSVLATVLADPSFQARAGCLIAAGEALPADLVAAVAERMPGCAVFNMYGPTETTVIATAGLVTPGGGAPAIGRPVPGARAYVLDDALRPVSPGEAGELYVGGAAVARGYLNRPGLSAGRFVGDPFGVPGSRMYRTGDLVRWLPDGNLDYLRRADAQVKIRGFRIELGEIEHALRALPGIAQAAAGVRGPSRRLVAYAVRAQGEDGPSDVLAALRRSLPEYMVPAHVVWLDALPLNANGKLDRAALPDPAVESAAPAALRATPAQERLCAIFADVLGVPSVNLDDDFFRLGGDSLGAAKVAGRIRAGLAVRITMRALFDHPTAAALSAHLRTAEPERATPVLPARPARIPLSPAQRRLWVLYRTDGPRPTYNIPIAVELLGQVDLPALREALTDLVARQESLRTVFPEDLGLPWQRILDPQEAVLEVVQVGAAGLDDALAAAARHPFDLAAEPPIRARLCELDTGGSVLLLVVHHIAADEWSTVVLLDDLARAYEARRRGAAPAWEPPAVQYADHALRQLDGPAGDGPEALAGVKHWAARLAGAPAVLELPADRPRPPRAGHRGGVHAFELSPGLRARMQRLAADAAVTPFMVVHAAVVALLHRMGAGEDICVGSPVAGRGDPALDGVAGFFVNLLALRVDVSGGPTFAGLLDRVRECDLDAYAHQDVPFERVVEAVNPPRSLARHPIFQVLVSYHALPAGTGDGILYRGEPRLIGTGTAKFDLTFRISERGEGTPLRAEIEYAADLFDRATAALLAERLELLLEAATRDPQIPVAALDLVTGAERADLLTAWQGPVREVTPAAVDQLVRRHAQRDPGAVAVRCDGEVLTYGQLEERVALLAGDLRARLHGPEPVVAVALPRSADLVAALLAVWRAGAAYLPLDLDYPGERLAYMLGDAAPELVLTRSGTDLCAGVPRLEIDRPRAAEPLAAASYAPDRAAYVIYTSGSTGRPKGVVVPMAAVVNFLESMTGQDVGRDDTVLALTTAGFDISVLELFAPLIAGGSVVVAREHEVRDPAKVLAAVRACGATVVQATPTQWRLLAEADGDGALDGVRALTGGEALDRALASRLRARGADVVNLYGPTETTVWSTRAPLNGDLPADPPIGAPIANTVAYVLDERLRPVPAGVPGELYLGGAGLARGYLGRPALTAGRFVADPFGRARRLYRTGDRARWTGAGVLEFLGREDEQVKLRGFRIELGEVAVTLAGHPRVRQATAAVHHDASGHPRLVGYYVPGAEPPTTAELRAHLSAKLPAHMLPAHLLALPALPTTPNGKVDKHALPAPGQDTPAGRPPATPLERRLCALYDEVLGRTGTAVDEGFFELGGDSVLVVRLAGLARRAGIVIAPADVFARPTVAGLAALARHDAVQSAPGWTPPALSPADEAALRARHPSAQEIWPLTAPQEGILFRKETTAGPDPYVISWTLDLSGPLSPGRLRRASAALVRRHPSLRSSITRTPSGAAVQIVHTEAEPRWGGEEPFDLSAPSLIRFDLQPTALDRWRLTITTHHAVLDGWSLSVLVEELLTLYGAAAGDDVLPPPADLRAYRAWLAAQDQDAARRAWREHFAGLAEPTLLAPFDEPVPLPERLDVDLPAGLTAALTRLARRNGLTLNTVVQWAWAMLLGHWTGRDDVVVLGMTSGRPPEVPGADRLVGMLVNTVPARLRLRPGDTALRSLRRVQRDQAGLIAHHHLGLADIQRAAGHPDLCDTFAVFDNFPFDQRRLDALAAASGLSVTAVDGHDATHYPIGVTALPGDSLRLVLRYRPGVLPDGLVRSAGPALTRLFAALVADPERRVGAFDLLSPQARRHVLLECNATAADVAPATWPELFARQAARDPRALALELGATRMTYGELDEAGSRLAAALAVRGIGRGDLVALLMPRCPEAVVAMLGVQRAGAAYLPVDPAYPAERIALMLGDAGPAAVLTTRETLPALPAGLPGPAPVPLDELPLDELAVDELALAQTGPAPGARVGDAAYMIFTSGSTGRPKGVVVTHAGLADLAVTMAGPIGAGPGSRVLQFATLSFDTSVWEIAMALLTGAALVFVPDERRLGAPLGGFIAEAGITHCTLPPSALAEIAEEGIPAGRVVVVAGEACPAPLASRWAARHRVFNSYGPTETTVDATLWRCLPGDDTGPLPIGGPVVNTQVFVLDHALRPVPEGAPGEVYVAGAGLARGYHGRPGLSAARFVAHPFAPGERVYRSGDLARRRPDGALVYLGRTDDQVKIRGFRVEPGEVEAVLTGHPAVTQAAVVVRDDPRGEPALVAYLVAPPPALAQVRELAAAHLPDHLRPSAYVLLDRLPRTAHGKLDRDALPQPEQAAPARAASPLTREQRVVAEAFAAVLGVQVTGPGDDFFELGGHSLLAMRLVTRLTSATGASVEVRDVFDRPSVADLAELLAPPAPASAAGLHPGGEADEADEAHEAPLSPAQQRLWFLDRLEGSSSAYNTGVMLELSGGPVDPEPFRLALLDVAGRHAILRTVYPLRAGGPVQRVLPERALAAHLRADLVDLRPVREMDREEIIRTTANRPFDLESEPPLRLTFFRTADDAHLMHVGTHHIAFDGSSAQILLRDLTAAHAARVQGRDPALITPELSYADYARLQNDTLGEAADPGSRVSADLAFWSERLAGAPRRLALPLDRPRPEAAGHEGRVLRQPLDAGLSQSLRELARSRRVSVLTVFQAAVAVQLSKAGAGELIPLGSPMDVRTEERLAEVVGLFVNTLVFTADLSGDPGFGDLLERMREGNLSAMEHALVPFEQVVEHLNPPRAATLNPLFQVLVSYGTAPAVALAFDGLRVTPRPVDTRTTKFDLVFHVFDGGAQQALDLSVVYATALFDEGTAGQLLAGVAAVLAQAAAHAGTRLSDLVAPDAPAPAPAPLTPAQRWLLDRGLGRDLDRGFGAGEEHGLRAGEAVTLTTRRVTLPPGTGDSAVIGALRGCVLRHDALRTRVWRDGAGLWRTSVADPLQALAWPVLVPPGTALDLAAGRVFHATRTGQDELVLSAHPLLVDDRSWDLILGELPGGRPTAEPTSFAAYARTLAGAPPRPEDPAEAWLDLADRVAEAAPLWPEGGTGPIARSRAELPVRLEGEPWRAVALAALATALAEDGVTGPVLLDVCEPDHEHTPATVGLLTRVFPVLLDAGLLRRAAEDPEHLLRTLIERLPGDREEAVSYGRARYDRPDTAEFLEQAPQARVLLSLGQTPPPGYDVTFTVRRRPHDTLLEAAWTTEPVSDVLRAWADRLAAWAPEHLDATGDDGGEKTAAPMVSLSPFRRRWLENKTGPLRDVLPLSPLQEGLLFHLMLAGTTGEVYLTENTLRLRGPLDAARLAEAVQAALAKFPNLNAGFHDVGDATVQAIPAHVPFSWTAADLSGAPRPEEAFEEFRARGAAEPFDIAAPPLIRFGLAKVARDEHRFVVWAQHILMDGWSISLFLLSVLSSYTDPAAEERREVCDFRTYLEWLAVQDMSAAEDAWRTFLAGVGAAGLIAPHAQDTAADARRMDELEQDLDADLADRLGAVSRELGLTVSTLFEIAWAVLVHQHTGADEAVFGLLTYGRPPELAGIESTVGLLFNTVPMRVRTAPADSLRAMAARVRRDRMTVVRHPYVGLARIQELAGRRNLFDTLFVFQNQPKVTPDQRWGPGGELWVEGRDLRDATHYPLTMVVSPPDGTARLRMLFRTDVFGTHEAARVMESYVRILAAFADDPDRPIGRVEPVSDLERAHLLDGLNPAPRPVPQLSIADLLHERALFVPDERALVSGTAELTFAELEAAAARLARLLVSRGVGAEGAVALVLPRSELMVVALFAVFAAGAAYVPIDPEYPADRIAYMIEESAPVVVLTTESLRGLLPPGRLTVVLDRPEALAELAATSPEPIPAHERHAPAGLEHPAYLIFTSGSTGRPKAVTVPYRGLTTMYYNHLENIFDHVTARQGGRRLRIAHTTSFSFDASWEQLFWLLAGHEVHVIDEDTRRDPALLLDYFDRERIDGFDVTPSYGTFLVEAGLLDRPRCGGEAPPDAPGLVFFSLGGEAVPAGLWNRIREARGVEGYNLYGPTEYTINALGADLAESATSTVGRPIWNTRAYILGPGLRPVPPGAVGELYLAGDGLARGYHRRPGLTSGRFVADPFGGPGGRMYRTGDLARWRPDDLIDFLGRSDGQVKIRGYRIEPGEVEDVLTGLDGVGQAAVVPRADAQGAVHLVAYLVPAGGAAGIDVERVRDEAAAVLPGYMVPAAVVTLDRLPLTVNGKLDQDALPGPVITAPGAGEPPQGPEEEAVAAAYREVLGLTEVGRNDDFFALGGHSLLVVRLVGRLREQLGAVSVRDVYDAPTPARLAARAAGTDAARQGGTGGLRPLLEIRSSGQGAPVFCFHPAGGLGWSYAGLVSHLPGTNPVYALQEPLLSDPAAPRRTFDQAVAGYLDTIRRVDPRGPYHLVGWSYGGLAAHRVATTLRREGRTVASLTVLDAYVTETGGGGDGTSAELRAEAMAYIASSAGLDPATLDLTDKQDLYARVRRTESVLTSFGEAALDRIVESYLRHSEQMGHATFEVFDGDMLFIGASLGEQEEEGAANRAAWRRLVSGRMAEHAVPVDHHTLGRAAGWALTGSLIAAHIAGEPAG</sequence>
<dbReference type="Pfam" id="PF13193">
    <property type="entry name" value="AMP-binding_C"/>
    <property type="match status" value="4"/>
</dbReference>
<dbReference type="SUPFAM" id="SSF47336">
    <property type="entry name" value="ACP-like"/>
    <property type="match status" value="4"/>
</dbReference>
<feature type="domain" description="Carrier" evidence="5">
    <location>
        <begin position="1991"/>
        <end position="2065"/>
    </location>
</feature>
<dbReference type="Gene3D" id="3.40.50.1820">
    <property type="entry name" value="alpha/beta hydrolase"/>
    <property type="match status" value="2"/>
</dbReference>
<dbReference type="InterPro" id="IPR001242">
    <property type="entry name" value="Condensation_dom"/>
</dbReference>
<dbReference type="CDD" id="cd05930">
    <property type="entry name" value="A_NRPS"/>
    <property type="match status" value="4"/>
</dbReference>
<comment type="cofactor">
    <cofactor evidence="1">
        <name>pantetheine 4'-phosphate</name>
        <dbReference type="ChEBI" id="CHEBI:47942"/>
    </cofactor>
</comment>
<organism evidence="6 7">
    <name type="scientific">Nonomuraea typhae</name>
    <dbReference type="NCBI Taxonomy" id="2603600"/>
    <lineage>
        <taxon>Bacteria</taxon>
        <taxon>Bacillati</taxon>
        <taxon>Actinomycetota</taxon>
        <taxon>Actinomycetes</taxon>
        <taxon>Streptosporangiales</taxon>
        <taxon>Streptosporangiaceae</taxon>
        <taxon>Nonomuraea</taxon>
    </lineage>
</organism>
<dbReference type="PROSITE" id="PS00455">
    <property type="entry name" value="AMP_BINDING"/>
    <property type="match status" value="4"/>
</dbReference>
<keyword evidence="3" id="KW-0597">Phosphoprotein</keyword>
<evidence type="ECO:0000259" key="5">
    <source>
        <dbReference type="PROSITE" id="PS50075"/>
    </source>
</evidence>
<keyword evidence="7" id="KW-1185">Reference proteome</keyword>
<dbReference type="Gene3D" id="3.30.559.30">
    <property type="entry name" value="Nonribosomal peptide synthetase, condensation domain"/>
    <property type="match status" value="5"/>
</dbReference>
<dbReference type="SUPFAM" id="SSF56801">
    <property type="entry name" value="Acetyl-CoA synthetase-like"/>
    <property type="match status" value="4"/>
</dbReference>
<proteinExistence type="predicted"/>
<name>A0ABW7YN51_9ACTN</name>
<dbReference type="InterPro" id="IPR000873">
    <property type="entry name" value="AMP-dep_synth/lig_dom"/>
</dbReference>
<dbReference type="SUPFAM" id="SSF53474">
    <property type="entry name" value="alpha/beta-Hydrolases"/>
    <property type="match status" value="1"/>
</dbReference>
<dbReference type="Pfam" id="PF00975">
    <property type="entry name" value="Thioesterase"/>
    <property type="match status" value="1"/>
</dbReference>
<dbReference type="InterPro" id="IPR010071">
    <property type="entry name" value="AA_adenyl_dom"/>
</dbReference>
<dbReference type="InterPro" id="IPR009081">
    <property type="entry name" value="PP-bd_ACP"/>
</dbReference>
<dbReference type="NCBIfam" id="NF003417">
    <property type="entry name" value="PRK04813.1"/>
    <property type="match status" value="4"/>
</dbReference>
<evidence type="ECO:0000313" key="7">
    <source>
        <dbReference type="Proteomes" id="UP001612741"/>
    </source>
</evidence>
<dbReference type="CDD" id="cd19540">
    <property type="entry name" value="LCL_NRPS-like"/>
    <property type="match status" value="1"/>
</dbReference>
<dbReference type="PANTHER" id="PTHR45527:SF1">
    <property type="entry name" value="FATTY ACID SYNTHASE"/>
    <property type="match status" value="1"/>
</dbReference>
<dbReference type="Gene3D" id="3.30.559.10">
    <property type="entry name" value="Chloramphenicol acetyltransferase-like domain"/>
    <property type="match status" value="6"/>
</dbReference>
<dbReference type="RefSeq" id="WP_397080115.1">
    <property type="nucleotide sequence ID" value="NZ_JBITGY010000002.1"/>
</dbReference>
<dbReference type="SMART" id="SM00823">
    <property type="entry name" value="PKS_PP"/>
    <property type="match status" value="4"/>
</dbReference>
<comment type="caution">
    <text evidence="6">The sequence shown here is derived from an EMBL/GenBank/DDBJ whole genome shotgun (WGS) entry which is preliminary data.</text>
</comment>
<dbReference type="SUPFAM" id="SSF52777">
    <property type="entry name" value="CoA-dependent acyltransferases"/>
    <property type="match status" value="11"/>
</dbReference>
<gene>
    <name evidence="6" type="ORF">ACIBG2_08205</name>
</gene>
<dbReference type="PANTHER" id="PTHR45527">
    <property type="entry name" value="NONRIBOSOMAL PEPTIDE SYNTHETASE"/>
    <property type="match status" value="1"/>
</dbReference>
<dbReference type="InterPro" id="IPR006162">
    <property type="entry name" value="Ppantetheine_attach_site"/>
</dbReference>
<dbReference type="InterPro" id="IPR036736">
    <property type="entry name" value="ACP-like_sf"/>
</dbReference>
<dbReference type="InterPro" id="IPR025110">
    <property type="entry name" value="AMP-bd_C"/>
</dbReference>
<feature type="region of interest" description="Disordered" evidence="4">
    <location>
        <begin position="1971"/>
        <end position="1993"/>
    </location>
</feature>
<protein>
    <submittedName>
        <fullName evidence="6">Amino acid adenylation domain-containing protein</fullName>
    </submittedName>
</protein>
<dbReference type="InterPro" id="IPR020845">
    <property type="entry name" value="AMP-binding_CS"/>
</dbReference>
<keyword evidence="2" id="KW-0596">Phosphopantetheine</keyword>
<dbReference type="InterPro" id="IPR001031">
    <property type="entry name" value="Thioesterase"/>
</dbReference>
<feature type="domain" description="Carrier" evidence="5">
    <location>
        <begin position="956"/>
        <end position="1031"/>
    </location>
</feature>
<dbReference type="Gene3D" id="3.40.50.12780">
    <property type="entry name" value="N-terminal domain of ligase-like"/>
    <property type="match status" value="1"/>
</dbReference>
<dbReference type="Proteomes" id="UP001612741">
    <property type="component" value="Unassembled WGS sequence"/>
</dbReference>
<dbReference type="EMBL" id="JBITGY010000002">
    <property type="protein sequence ID" value="MFI6497350.1"/>
    <property type="molecule type" value="Genomic_DNA"/>
</dbReference>